<proteinExistence type="predicted"/>
<keyword evidence="2" id="KW-1185">Reference proteome</keyword>
<evidence type="ECO:0000313" key="2">
    <source>
        <dbReference type="Proteomes" id="UP000507470"/>
    </source>
</evidence>
<dbReference type="AlphaFoldDB" id="A0A6J8EJK8"/>
<protein>
    <submittedName>
        <fullName evidence="1">Uncharacterized protein</fullName>
    </submittedName>
</protein>
<reference evidence="1 2" key="1">
    <citation type="submission" date="2020-06" db="EMBL/GenBank/DDBJ databases">
        <authorList>
            <person name="Li R."/>
            <person name="Bekaert M."/>
        </authorList>
    </citation>
    <scope>NUCLEOTIDE SEQUENCE [LARGE SCALE GENOMIC DNA]</scope>
    <source>
        <strain evidence="2">wild</strain>
    </source>
</reference>
<dbReference type="EMBL" id="CACVKT020009075">
    <property type="protein sequence ID" value="CAC5420133.1"/>
    <property type="molecule type" value="Genomic_DNA"/>
</dbReference>
<name>A0A6J8EJK8_MYTCO</name>
<evidence type="ECO:0000313" key="1">
    <source>
        <dbReference type="EMBL" id="CAC5420133.1"/>
    </source>
</evidence>
<dbReference type="OrthoDB" id="5975977at2759"/>
<gene>
    <name evidence="1" type="ORF">MCOR_52395</name>
</gene>
<accession>A0A6J8EJK8</accession>
<dbReference type="PANTHER" id="PTHR46704">
    <property type="entry name" value="CXC DOMAIN-CONTAINING PROTEIN-RELATED"/>
    <property type="match status" value="1"/>
</dbReference>
<organism evidence="1 2">
    <name type="scientific">Mytilus coruscus</name>
    <name type="common">Sea mussel</name>
    <dbReference type="NCBI Taxonomy" id="42192"/>
    <lineage>
        <taxon>Eukaryota</taxon>
        <taxon>Metazoa</taxon>
        <taxon>Spiralia</taxon>
        <taxon>Lophotrochozoa</taxon>
        <taxon>Mollusca</taxon>
        <taxon>Bivalvia</taxon>
        <taxon>Autobranchia</taxon>
        <taxon>Pteriomorphia</taxon>
        <taxon>Mytilida</taxon>
        <taxon>Mytiloidea</taxon>
        <taxon>Mytilidae</taxon>
        <taxon>Mytilinae</taxon>
        <taxon>Mytilus</taxon>
    </lineage>
</organism>
<sequence>MHKSFTTKRLQRHLENHYGDYIVIHSQQGQVVVSLHPFHLGLAIQVYHKFGSKRLIEILNAHGFCVTYTELRRYLTSVANHEISRISGDRYIPGGIRSISEGGRLIQEGSDNIDINAETLDGKNTFYSLARAVFQTKSAGVYDYGSERIKRGIERSLTIDDTTASLTDAIPYSKPKCRSELSRRSDAFDKLQLCDHKKSNDVDQIWIFSRLLSRGIIELPTDMKATEQKIPFWTGLGGFHSLSCFLASIGKLWADGGLRDLLVDSGVYAGNTAELMLNGKEFNRAVRGFTLVCEALEVLFISAFIHWCRTFDCFDQIPSAFWNMLLEFHTSICDQTDEASVIITRLEKFV</sequence>
<dbReference type="Proteomes" id="UP000507470">
    <property type="component" value="Unassembled WGS sequence"/>
</dbReference>
<dbReference type="PANTHER" id="PTHR46704:SF1">
    <property type="entry name" value="TELOMERE LENGTH REGULATION PROTEIN TEL2 HOMOLOG"/>
    <property type="match status" value="1"/>
</dbReference>